<organism evidence="1 2">
    <name type="scientific">Oleoguttula mirabilis</name>
    <dbReference type="NCBI Taxonomy" id="1507867"/>
    <lineage>
        <taxon>Eukaryota</taxon>
        <taxon>Fungi</taxon>
        <taxon>Dikarya</taxon>
        <taxon>Ascomycota</taxon>
        <taxon>Pezizomycotina</taxon>
        <taxon>Dothideomycetes</taxon>
        <taxon>Dothideomycetidae</taxon>
        <taxon>Mycosphaerellales</taxon>
        <taxon>Teratosphaeriaceae</taxon>
        <taxon>Oleoguttula</taxon>
    </lineage>
</organism>
<protein>
    <submittedName>
        <fullName evidence="1">Uncharacterized protein</fullName>
    </submittedName>
</protein>
<comment type="caution">
    <text evidence="1">The sequence shown here is derived from an EMBL/GenBank/DDBJ whole genome shotgun (WGS) entry which is preliminary data.</text>
</comment>
<evidence type="ECO:0000313" key="2">
    <source>
        <dbReference type="Proteomes" id="UP001324427"/>
    </source>
</evidence>
<dbReference type="Proteomes" id="UP001324427">
    <property type="component" value="Unassembled WGS sequence"/>
</dbReference>
<gene>
    <name evidence="1" type="ORF">LTR36_002634</name>
</gene>
<accession>A0AAV9JJU6</accession>
<proteinExistence type="predicted"/>
<name>A0AAV9JJU6_9PEZI</name>
<dbReference type="AlphaFoldDB" id="A0AAV9JJU6"/>
<evidence type="ECO:0000313" key="1">
    <source>
        <dbReference type="EMBL" id="KAK4545680.1"/>
    </source>
</evidence>
<reference evidence="1 2" key="1">
    <citation type="submission" date="2021-11" db="EMBL/GenBank/DDBJ databases">
        <title>Black yeast isolated from Biological Soil Crust.</title>
        <authorList>
            <person name="Kurbessoian T."/>
        </authorList>
    </citation>
    <scope>NUCLEOTIDE SEQUENCE [LARGE SCALE GENOMIC DNA]</scope>
    <source>
        <strain evidence="1 2">CCFEE 5522</strain>
    </source>
</reference>
<keyword evidence="2" id="KW-1185">Reference proteome</keyword>
<sequence length="380" mass="41996">MSDVVEGVRRPDDNICFAVDMPETVGEAVREAEKQIVFLGDHYEAVDTQDFWIHSQNVARVADPTKALAKLAGFANPLKRLTPLEAVASSPTYAAVLDYSKLPPLNAFPVFAKVALRNTQRLHRLCREANASIGAGCFALAALVMMEMYETLLPGIPLPGRKPFISGFPLNPRAFFNHHNDPDSLMLAFSDGIALPFLSGELDLDGRIRLLARQAHRQLASYQKRSQPAEKAAELQYMSSRGAGRVLANQYISSVERTDALLPEKLRKNINPQGEFPMRPNLTMQTCGVSSVGRRDAFIKQGMYDLSDHTKDFVADFRNTRATVRPREGEFLIGIGSANGGLGVGVSIDGSSIDPALVRQWKDRLEHVLDEDYSEEKARL</sequence>
<dbReference type="EMBL" id="JAVFHQ010000018">
    <property type="protein sequence ID" value="KAK4545680.1"/>
    <property type="molecule type" value="Genomic_DNA"/>
</dbReference>